<gene>
    <name evidence="1" type="ORF">NAT50_02325</name>
</gene>
<evidence type="ECO:0000313" key="1">
    <source>
        <dbReference type="EMBL" id="MCL9808183.1"/>
    </source>
</evidence>
<dbReference type="InterPro" id="IPR021428">
    <property type="entry name" value="DUF3078"/>
</dbReference>
<accession>A0ABT0TMR5</accession>
<dbReference type="EMBL" id="JAMLJM010000001">
    <property type="protein sequence ID" value="MCL9808183.1"/>
    <property type="molecule type" value="Genomic_DNA"/>
</dbReference>
<comment type="caution">
    <text evidence="1">The sequence shown here is derived from an EMBL/GenBank/DDBJ whole genome shotgun (WGS) entry which is preliminary data.</text>
</comment>
<dbReference type="RefSeq" id="WP_250591075.1">
    <property type="nucleotide sequence ID" value="NZ_JAMLJM010000001.1"/>
</dbReference>
<protein>
    <submittedName>
        <fullName evidence="1">DUF3078 domain-containing protein</fullName>
    </submittedName>
</protein>
<dbReference type="Pfam" id="PF11276">
    <property type="entry name" value="DUF3078"/>
    <property type="match status" value="1"/>
</dbReference>
<evidence type="ECO:0000313" key="2">
    <source>
        <dbReference type="Proteomes" id="UP001317191"/>
    </source>
</evidence>
<organism evidence="1 2">
    <name type="scientific">Flavobacterium luminosum</name>
    <dbReference type="NCBI Taxonomy" id="2949086"/>
    <lineage>
        <taxon>Bacteria</taxon>
        <taxon>Pseudomonadati</taxon>
        <taxon>Bacteroidota</taxon>
        <taxon>Flavobacteriia</taxon>
        <taxon>Flavobacteriales</taxon>
        <taxon>Flavobacteriaceae</taxon>
        <taxon>Flavobacterium</taxon>
    </lineage>
</organism>
<sequence length="316" mass="36358">MNLKVTFSVITLLFLIQFSFAQEKIVTKLPDSTSNWEKKHKIGFDISETAFMNWNAGGNNSISGLLKGVFTRSYKYEHLKWNNELIVRYGVNKQDGLEIRKTDDVLQYNSTFGYRTDTISKWFYSAKLNFNTQFTDGYAYPNTEKAISQFFAPAYLFLGIGTEYIDKKNKFNFYLSPLTQKTTFVLNQRLANEGAYGVTKAIYDEFGNLTRKGHKTRTELGVLVSGQHKDEVFKNMVLENRLSLYSDYLNKFGNIDVNWQMQLDLVVNKYVKANVGTHLIYDDDIKAKEEINGEQVTLGPKVQLKQILGVGLEYVF</sequence>
<dbReference type="Proteomes" id="UP001317191">
    <property type="component" value="Unassembled WGS sequence"/>
</dbReference>
<proteinExistence type="predicted"/>
<keyword evidence="2" id="KW-1185">Reference proteome</keyword>
<name>A0ABT0TMR5_9FLAO</name>
<reference evidence="1 2" key="1">
    <citation type="submission" date="2022-05" db="EMBL/GenBank/DDBJ databases">
        <title>Flavobacterium sp., isolated from activated sludge.</title>
        <authorList>
            <person name="Ran Q."/>
        </authorList>
    </citation>
    <scope>NUCLEOTIDE SEQUENCE [LARGE SCALE GENOMIC DNA]</scope>
    <source>
        <strain evidence="1 2">HXWNR70</strain>
    </source>
</reference>